<dbReference type="InterPro" id="IPR004045">
    <property type="entry name" value="Glutathione_S-Trfase_N"/>
</dbReference>
<dbReference type="Proteomes" id="UP000593564">
    <property type="component" value="Unassembled WGS sequence"/>
</dbReference>
<dbReference type="InterPro" id="IPR036249">
    <property type="entry name" value="Thioredoxin-like_sf"/>
</dbReference>
<organism evidence="2 3">
    <name type="scientific">Camellia sinensis</name>
    <name type="common">Tea plant</name>
    <name type="synonym">Thea sinensis</name>
    <dbReference type="NCBI Taxonomy" id="4442"/>
    <lineage>
        <taxon>Eukaryota</taxon>
        <taxon>Viridiplantae</taxon>
        <taxon>Streptophyta</taxon>
        <taxon>Embryophyta</taxon>
        <taxon>Tracheophyta</taxon>
        <taxon>Spermatophyta</taxon>
        <taxon>Magnoliopsida</taxon>
        <taxon>eudicotyledons</taxon>
        <taxon>Gunneridae</taxon>
        <taxon>Pentapetalae</taxon>
        <taxon>asterids</taxon>
        <taxon>Ericales</taxon>
        <taxon>Theaceae</taxon>
        <taxon>Camellia</taxon>
    </lineage>
</organism>
<dbReference type="SUPFAM" id="SSF52833">
    <property type="entry name" value="Thioredoxin-like"/>
    <property type="match status" value="1"/>
</dbReference>
<dbReference type="PANTHER" id="PTHR44328:SF11">
    <property type="entry name" value="GLUTATHIONE S-TRANSFERASE L2, CHLOROPLASTIC"/>
    <property type="match status" value="1"/>
</dbReference>
<comment type="caution">
    <text evidence="2">The sequence shown here is derived from an EMBL/GenBank/DDBJ whole genome shotgun (WGS) entry which is preliminary data.</text>
</comment>
<protein>
    <recommendedName>
        <fullName evidence="1">GST N-terminal domain-containing protein</fullName>
    </recommendedName>
</protein>
<dbReference type="PANTHER" id="PTHR44328">
    <property type="entry name" value="GLUTATHIONE S-TRANSFERASE L1"/>
    <property type="match status" value="1"/>
</dbReference>
<keyword evidence="3" id="KW-1185">Reference proteome</keyword>
<dbReference type="Gene3D" id="3.40.30.10">
    <property type="entry name" value="Glutaredoxin"/>
    <property type="match status" value="1"/>
</dbReference>
<proteinExistence type="predicted"/>
<sequence>MASKSNDRIADICDDLISLLIKPYTFSSSSTNVCKKFFHLLLILLQTHLQSSMGRQGCTFPTYARKPNVHGLPKTEKIKLVPIDLQNRPTWYKEKVYPPNKVPSLEHNNEVKGESLDLVKYIDSNFEGPSLFPNRNRAHTLGMQDPAKRQFGEELLSYIDSFNK</sequence>
<evidence type="ECO:0000313" key="2">
    <source>
        <dbReference type="EMBL" id="KAF5952191.1"/>
    </source>
</evidence>
<dbReference type="InterPro" id="IPR044629">
    <property type="entry name" value="GSTL1/2/3"/>
</dbReference>
<feature type="domain" description="GST N-terminal" evidence="1">
    <location>
        <begin position="70"/>
        <end position="129"/>
    </location>
</feature>
<dbReference type="Pfam" id="PF13417">
    <property type="entry name" value="GST_N_3"/>
    <property type="match status" value="1"/>
</dbReference>
<evidence type="ECO:0000313" key="3">
    <source>
        <dbReference type="Proteomes" id="UP000593564"/>
    </source>
</evidence>
<reference evidence="2 3" key="2">
    <citation type="submission" date="2020-07" db="EMBL/GenBank/DDBJ databases">
        <title>Genome assembly of wild tea tree DASZ reveals pedigree and selection history of tea varieties.</title>
        <authorList>
            <person name="Zhang W."/>
        </authorList>
    </citation>
    <scope>NUCLEOTIDE SEQUENCE [LARGE SCALE GENOMIC DNA]</scope>
    <source>
        <strain evidence="3">cv. G240</strain>
        <tissue evidence="2">Leaf</tissue>
    </source>
</reference>
<dbReference type="GO" id="GO:0004364">
    <property type="term" value="F:glutathione transferase activity"/>
    <property type="evidence" value="ECO:0007669"/>
    <property type="project" value="InterPro"/>
</dbReference>
<evidence type="ECO:0000259" key="1">
    <source>
        <dbReference type="Pfam" id="PF13417"/>
    </source>
</evidence>
<dbReference type="EMBL" id="JACBKZ010000004">
    <property type="protein sequence ID" value="KAF5952191.1"/>
    <property type="molecule type" value="Genomic_DNA"/>
</dbReference>
<dbReference type="AlphaFoldDB" id="A0A7J7HIZ1"/>
<name>A0A7J7HIZ1_CAMSI</name>
<accession>A0A7J7HIZ1</accession>
<reference evidence="3" key="1">
    <citation type="journal article" date="2020" name="Nat. Commun.">
        <title>Genome assembly of wild tea tree DASZ reveals pedigree and selection history of tea varieties.</title>
        <authorList>
            <person name="Zhang W."/>
            <person name="Zhang Y."/>
            <person name="Qiu H."/>
            <person name="Guo Y."/>
            <person name="Wan H."/>
            <person name="Zhang X."/>
            <person name="Scossa F."/>
            <person name="Alseekh S."/>
            <person name="Zhang Q."/>
            <person name="Wang P."/>
            <person name="Xu L."/>
            <person name="Schmidt M.H."/>
            <person name="Jia X."/>
            <person name="Li D."/>
            <person name="Zhu A."/>
            <person name="Guo F."/>
            <person name="Chen W."/>
            <person name="Ni D."/>
            <person name="Usadel B."/>
            <person name="Fernie A.R."/>
            <person name="Wen W."/>
        </authorList>
    </citation>
    <scope>NUCLEOTIDE SEQUENCE [LARGE SCALE GENOMIC DNA]</scope>
    <source>
        <strain evidence="3">cv. G240</strain>
    </source>
</reference>
<gene>
    <name evidence="2" type="ORF">HYC85_010135</name>
</gene>